<dbReference type="InterPro" id="IPR029058">
    <property type="entry name" value="AB_hydrolase_fold"/>
</dbReference>
<reference evidence="2" key="1">
    <citation type="submission" date="2022-10" db="EMBL/GenBank/DDBJ databases">
        <title>Comparative genomics and taxonomic characterization of three novel marine species of genus Reichenbachiella exhibiting antioxidant and polysaccharide degradation activities.</title>
        <authorList>
            <person name="Muhammad N."/>
            <person name="Lee Y.-J."/>
            <person name="Ko J."/>
            <person name="Kim S.-G."/>
        </authorList>
    </citation>
    <scope>NUCLEOTIDE SEQUENCE</scope>
    <source>
        <strain evidence="2">Wsw4-B4</strain>
    </source>
</reference>
<name>A0ABY6CX79_9BACT</name>
<feature type="domain" description="Serine aminopeptidase S33" evidence="1">
    <location>
        <begin position="46"/>
        <end position="159"/>
    </location>
</feature>
<dbReference type="Gene3D" id="3.40.50.1820">
    <property type="entry name" value="alpha/beta hydrolase"/>
    <property type="match status" value="1"/>
</dbReference>
<dbReference type="InterPro" id="IPR022742">
    <property type="entry name" value="Hydrolase_4"/>
</dbReference>
<dbReference type="RefSeq" id="WP_263050262.1">
    <property type="nucleotide sequence ID" value="NZ_CP106735.1"/>
</dbReference>
<dbReference type="EMBL" id="CP106735">
    <property type="protein sequence ID" value="UXX78517.1"/>
    <property type="molecule type" value="Genomic_DNA"/>
</dbReference>
<dbReference type="Proteomes" id="UP001062165">
    <property type="component" value="Chromosome"/>
</dbReference>
<dbReference type="Pfam" id="PF12146">
    <property type="entry name" value="Hydrolase_4"/>
    <property type="match status" value="1"/>
</dbReference>
<evidence type="ECO:0000313" key="2">
    <source>
        <dbReference type="EMBL" id="UXX78517.1"/>
    </source>
</evidence>
<evidence type="ECO:0000259" key="1">
    <source>
        <dbReference type="Pfam" id="PF12146"/>
    </source>
</evidence>
<evidence type="ECO:0000313" key="3">
    <source>
        <dbReference type="Proteomes" id="UP001062165"/>
    </source>
</evidence>
<accession>A0ABY6CX79</accession>
<organism evidence="2 3">
    <name type="scientific">Reichenbachiella carrageenanivorans</name>
    <dbReference type="NCBI Taxonomy" id="2979869"/>
    <lineage>
        <taxon>Bacteria</taxon>
        <taxon>Pseudomonadati</taxon>
        <taxon>Bacteroidota</taxon>
        <taxon>Cytophagia</taxon>
        <taxon>Cytophagales</taxon>
        <taxon>Reichenbachiellaceae</taxon>
        <taxon>Reichenbachiella</taxon>
    </lineage>
</organism>
<keyword evidence="3" id="KW-1185">Reference proteome</keyword>
<gene>
    <name evidence="2" type="ORF">N7E81_14240</name>
</gene>
<protein>
    <submittedName>
        <fullName evidence="2">Lysophospholipase</fullName>
    </submittedName>
</protein>
<proteinExistence type="predicted"/>
<dbReference type="SUPFAM" id="SSF53474">
    <property type="entry name" value="alpha/beta-Hydrolases"/>
    <property type="match status" value="1"/>
</dbReference>
<sequence length="246" mass="27680">MKYLILIFFLCFGLNVLAKETIKIKAADGVEVTVELYMVHPDTVPMIILYHQAGWSRGEYQEIAPILNQWGFNCMAVDQRSGNMVNNVQNKTFVSARQLMKETKYVDALPDMQAAINHAKMYLAKGQMIIWGSSYSAALVLKIAGDRSSDIDGVVAFSPGEYFQSMGKSSDYITSSAQNIQCPSFITSSRSEKNSWWGIHEAIPTETKFYYLPETSGNHGSRALWSKFSDNEGYWNAVGVFLEQYL</sequence>